<gene>
    <name evidence="2" type="primary">pncC</name>
    <name evidence="2" type="ORF">BN1051_00996</name>
</gene>
<name>A0A078MN08_9MICC</name>
<organism evidence="2">
    <name type="scientific">Arthrobacter saudimassiliensis</name>
    <dbReference type="NCBI Taxonomy" id="1461584"/>
    <lineage>
        <taxon>Bacteria</taxon>
        <taxon>Bacillati</taxon>
        <taxon>Actinomycetota</taxon>
        <taxon>Actinomycetes</taxon>
        <taxon>Micrococcales</taxon>
        <taxon>Micrococcaceae</taxon>
        <taxon>Arthrobacter</taxon>
    </lineage>
</organism>
<proteinExistence type="predicted"/>
<evidence type="ECO:0000313" key="2">
    <source>
        <dbReference type="EMBL" id="CEA07675.1"/>
    </source>
</evidence>
<feature type="domain" description="CinA C-terminal" evidence="1">
    <location>
        <begin position="3"/>
        <end position="150"/>
    </location>
</feature>
<accession>A0A078MN08</accession>
<dbReference type="AlphaFoldDB" id="A0A078MN08"/>
<protein>
    <submittedName>
        <fullName evidence="2">Nicotinamide-nucleotide amidohydrolase PncC</fullName>
    </submittedName>
</protein>
<evidence type="ECO:0000259" key="1">
    <source>
        <dbReference type="Pfam" id="PF02464"/>
    </source>
</evidence>
<reference evidence="2" key="1">
    <citation type="submission" date="2014-07" db="EMBL/GenBank/DDBJ databases">
        <authorList>
            <person name="Urmite Genomes Urmite Genomes"/>
        </authorList>
    </citation>
    <scope>NUCLEOTIDE SEQUENCE</scope>
    <source>
        <strain evidence="2">11W110_air</strain>
    </source>
</reference>
<dbReference type="GO" id="GO:0016787">
    <property type="term" value="F:hydrolase activity"/>
    <property type="evidence" value="ECO:0007669"/>
    <property type="project" value="UniProtKB-KW"/>
</dbReference>
<dbReference type="InterPro" id="IPR008136">
    <property type="entry name" value="CinA_C"/>
</dbReference>
<dbReference type="EMBL" id="LN483070">
    <property type="protein sequence ID" value="CEA07675.1"/>
    <property type="molecule type" value="Genomic_DNA"/>
</dbReference>
<dbReference type="Pfam" id="PF02464">
    <property type="entry name" value="CinA"/>
    <property type="match status" value="1"/>
</dbReference>
<dbReference type="NCBIfam" id="TIGR00199">
    <property type="entry name" value="PncC_domain"/>
    <property type="match status" value="1"/>
</dbReference>
<dbReference type="InterPro" id="IPR036653">
    <property type="entry name" value="CinA-like_C"/>
</dbReference>
<dbReference type="PATRIC" id="fig|1461584.3.peg.988"/>
<dbReference type="Gene3D" id="3.90.950.20">
    <property type="entry name" value="CinA-like"/>
    <property type="match status" value="1"/>
</dbReference>
<sequence>MSSAAEQIVAACRGQSLTVATAESLTAGLVASALADVPGASAVLLGGVVAYSSQVKASVLGVSADLLERAGSVDAQVARQMAAGARRRLHADIAVSTTGVAGPEPHDGKPVGTVFIGLADGAGSISRGFRFTGDRAEIRAQACAQALAMLGGHVARTRR</sequence>
<keyword evidence="2" id="KW-0378">Hydrolase</keyword>
<dbReference type="SUPFAM" id="SSF142433">
    <property type="entry name" value="CinA-like"/>
    <property type="match status" value="1"/>
</dbReference>